<comment type="caution">
    <text evidence="2">The sequence shown here is derived from an EMBL/GenBank/DDBJ whole genome shotgun (WGS) entry which is preliminary data.</text>
</comment>
<name>A0A9D1ZH74_9BACE</name>
<protein>
    <recommendedName>
        <fullName evidence="4">Beta-lactamase-inhibitor-like PepSY-like domain-containing protein</fullName>
    </recommendedName>
</protein>
<dbReference type="AlphaFoldDB" id="A0A9D1ZH74"/>
<evidence type="ECO:0008006" key="4">
    <source>
        <dbReference type="Google" id="ProtNLM"/>
    </source>
</evidence>
<sequence>MKLTNVFISIIMVFGIAFSSLTFSSCNGKNEVASYFNNAAKTTKEETPLPQQTDATTTWVDVKYYEKENVYEYVYEINVPFTEKLPSSQVQEMKNAMLPIMVEAIKMEGDFYDKVKQYKTTLRFVYISNDGKEFCNFKILPSELD</sequence>
<evidence type="ECO:0000313" key="2">
    <source>
        <dbReference type="EMBL" id="HIY88334.1"/>
    </source>
</evidence>
<dbReference type="Proteomes" id="UP000886851">
    <property type="component" value="Unassembled WGS sequence"/>
</dbReference>
<accession>A0A9D1ZH74</accession>
<feature type="chain" id="PRO_5038372041" description="Beta-lactamase-inhibitor-like PepSY-like domain-containing protein" evidence="1">
    <location>
        <begin position="25"/>
        <end position="145"/>
    </location>
</feature>
<reference evidence="2" key="1">
    <citation type="journal article" date="2021" name="PeerJ">
        <title>Extensive microbial diversity within the chicken gut microbiome revealed by metagenomics and culture.</title>
        <authorList>
            <person name="Gilroy R."/>
            <person name="Ravi A."/>
            <person name="Getino M."/>
            <person name="Pursley I."/>
            <person name="Horton D.L."/>
            <person name="Alikhan N.F."/>
            <person name="Baker D."/>
            <person name="Gharbi K."/>
            <person name="Hall N."/>
            <person name="Watson M."/>
            <person name="Adriaenssens E.M."/>
            <person name="Foster-Nyarko E."/>
            <person name="Jarju S."/>
            <person name="Secka A."/>
            <person name="Antonio M."/>
            <person name="Oren A."/>
            <person name="Chaudhuri R.R."/>
            <person name="La Ragione R."/>
            <person name="Hildebrand F."/>
            <person name="Pallen M.J."/>
        </authorList>
    </citation>
    <scope>NUCLEOTIDE SEQUENCE</scope>
    <source>
        <strain evidence="2">Gambia2-208</strain>
    </source>
</reference>
<gene>
    <name evidence="2" type="ORF">H9824_06495</name>
</gene>
<evidence type="ECO:0000313" key="3">
    <source>
        <dbReference type="Proteomes" id="UP000886851"/>
    </source>
</evidence>
<dbReference type="PROSITE" id="PS51257">
    <property type="entry name" value="PROKAR_LIPOPROTEIN"/>
    <property type="match status" value="1"/>
</dbReference>
<evidence type="ECO:0000256" key="1">
    <source>
        <dbReference type="SAM" id="SignalP"/>
    </source>
</evidence>
<feature type="signal peptide" evidence="1">
    <location>
        <begin position="1"/>
        <end position="24"/>
    </location>
</feature>
<organism evidence="2 3">
    <name type="scientific">Candidatus Bacteroides pullicola</name>
    <dbReference type="NCBI Taxonomy" id="2838475"/>
    <lineage>
        <taxon>Bacteria</taxon>
        <taxon>Pseudomonadati</taxon>
        <taxon>Bacteroidota</taxon>
        <taxon>Bacteroidia</taxon>
        <taxon>Bacteroidales</taxon>
        <taxon>Bacteroidaceae</taxon>
        <taxon>Bacteroides</taxon>
    </lineage>
</organism>
<reference evidence="2" key="2">
    <citation type="submission" date="2021-04" db="EMBL/GenBank/DDBJ databases">
        <authorList>
            <person name="Gilroy R."/>
        </authorList>
    </citation>
    <scope>NUCLEOTIDE SEQUENCE</scope>
    <source>
        <strain evidence="2">Gambia2-208</strain>
    </source>
</reference>
<proteinExistence type="predicted"/>
<keyword evidence="1" id="KW-0732">Signal</keyword>
<dbReference type="EMBL" id="DXCV01000046">
    <property type="protein sequence ID" value="HIY88334.1"/>
    <property type="molecule type" value="Genomic_DNA"/>
</dbReference>